<sequence length="147" mass="16093">MILAISQTSLIVISILGALISALIGLIVNLQAQRIDRSNVLLVGSAGLGFCLLGVVFAFIQTSIAQIEDLNYQQWGLLALIHILMLVVFLNLIWSPLVWARINKAFKNWSRAASTLYFVGLQCLVNLLALFSLITILLASEIIAKTQ</sequence>
<dbReference type="InterPro" id="IPR036259">
    <property type="entry name" value="MFS_trans_sf"/>
</dbReference>
<dbReference type="AlphaFoldDB" id="W7QL28"/>
<feature type="transmembrane region" description="Helical" evidence="1">
    <location>
        <begin position="72"/>
        <end position="94"/>
    </location>
</feature>
<feature type="transmembrane region" description="Helical" evidence="1">
    <location>
        <begin position="115"/>
        <end position="139"/>
    </location>
</feature>
<evidence type="ECO:0000256" key="1">
    <source>
        <dbReference type="SAM" id="Phobius"/>
    </source>
</evidence>
<dbReference type="Proteomes" id="UP000019276">
    <property type="component" value="Unassembled WGS sequence"/>
</dbReference>
<gene>
    <name evidence="2" type="ORF">DS2_15634</name>
</gene>
<feature type="transmembrane region" description="Helical" evidence="1">
    <location>
        <begin position="40"/>
        <end position="60"/>
    </location>
</feature>
<reference evidence="2 3" key="1">
    <citation type="journal article" date="2014" name="Genome Announc.">
        <title>Draft Genome Sequence of the Agar-Degrading Bacterium Catenovulum sp. Strain DS-2, Isolated from Intestines of Haliotis diversicolor.</title>
        <authorList>
            <person name="Shan D."/>
            <person name="Li X."/>
            <person name="Gu Z."/>
            <person name="Wei G."/>
            <person name="Gao Z."/>
            <person name="Shao Z."/>
        </authorList>
    </citation>
    <scope>NUCLEOTIDE SEQUENCE [LARGE SCALE GENOMIC DNA]</scope>
    <source>
        <strain evidence="2 3">DS-2</strain>
    </source>
</reference>
<keyword evidence="1" id="KW-1133">Transmembrane helix</keyword>
<keyword evidence="2" id="KW-0813">Transport</keyword>
<evidence type="ECO:0000313" key="2">
    <source>
        <dbReference type="EMBL" id="EWH08833.1"/>
    </source>
</evidence>
<keyword evidence="1" id="KW-0812">Transmembrane</keyword>
<protein>
    <submittedName>
        <fullName evidence="2">Sugar transporter</fullName>
    </submittedName>
</protein>
<dbReference type="EMBL" id="ARZY01000036">
    <property type="protein sequence ID" value="EWH08833.1"/>
    <property type="molecule type" value="Genomic_DNA"/>
</dbReference>
<name>W7QL28_9ALTE</name>
<keyword evidence="3" id="KW-1185">Reference proteome</keyword>
<evidence type="ECO:0000313" key="3">
    <source>
        <dbReference type="Proteomes" id="UP000019276"/>
    </source>
</evidence>
<comment type="caution">
    <text evidence="2">The sequence shown here is derived from an EMBL/GenBank/DDBJ whole genome shotgun (WGS) entry which is preliminary data.</text>
</comment>
<keyword evidence="2" id="KW-0762">Sugar transport</keyword>
<accession>W7QL28</accession>
<feature type="transmembrane region" description="Helical" evidence="1">
    <location>
        <begin position="6"/>
        <end position="28"/>
    </location>
</feature>
<dbReference type="RefSeq" id="WP_035015785.1">
    <property type="nucleotide sequence ID" value="NZ_ARZY01000036.1"/>
</dbReference>
<dbReference type="STRING" id="1328313.DS2_15634"/>
<proteinExistence type="predicted"/>
<organism evidence="2 3">
    <name type="scientific">Catenovulum agarivorans DS-2</name>
    <dbReference type="NCBI Taxonomy" id="1328313"/>
    <lineage>
        <taxon>Bacteria</taxon>
        <taxon>Pseudomonadati</taxon>
        <taxon>Pseudomonadota</taxon>
        <taxon>Gammaproteobacteria</taxon>
        <taxon>Alteromonadales</taxon>
        <taxon>Alteromonadaceae</taxon>
        <taxon>Catenovulum</taxon>
    </lineage>
</organism>
<dbReference type="Gene3D" id="1.20.1250.20">
    <property type="entry name" value="MFS general substrate transporter like domains"/>
    <property type="match status" value="1"/>
</dbReference>
<keyword evidence="1" id="KW-0472">Membrane</keyword>